<sequence length="118" mass="13973">MVVNETTKTILLTIAVLVTASIYFLPTLVARKENKGGVFVLNLFLGWTLFGWVLAMYLGVKNDQKRTYVDLKDLPSKRERMELDSFGETEEAMRRRIRREEIIRMEERTKLRKEFEDR</sequence>
<reference evidence="2 3" key="2">
    <citation type="submission" date="2015-04" db="EMBL/GenBank/DDBJ databases">
        <title>Carnobacterium maltaromaticum LMA28 plasmids.</title>
        <authorList>
            <person name="Cailliez-Grimal C."/>
            <person name="Iskandar C."/>
        </authorList>
    </citation>
    <scope>NUCLEOTIDE SEQUENCE [LARGE SCALE GENOMIC DNA]</scope>
    <source>
        <strain evidence="2 3">LMA28</strain>
        <plasmid evidence="3">Chromosome</plasmid>
    </source>
</reference>
<keyword evidence="1" id="KW-0812">Transmembrane</keyword>
<dbReference type="AlphaFoldDB" id="A0A1Z5AYY7"/>
<proteinExistence type="predicted"/>
<evidence type="ECO:0000256" key="1">
    <source>
        <dbReference type="SAM" id="Phobius"/>
    </source>
</evidence>
<name>A0A1Z5AYY7_CARML</name>
<keyword evidence="1" id="KW-1133">Transmembrane helix</keyword>
<accession>A0A1Z5AYY7</accession>
<evidence type="ECO:0008006" key="4">
    <source>
        <dbReference type="Google" id="ProtNLM"/>
    </source>
</evidence>
<evidence type="ECO:0000313" key="2">
    <source>
        <dbReference type="EMBL" id="CRI06734.1"/>
    </source>
</evidence>
<dbReference type="InterPro" id="IPR016410">
    <property type="entry name" value="Phage_imm"/>
</dbReference>
<feature type="transmembrane region" description="Helical" evidence="1">
    <location>
        <begin position="9"/>
        <end position="30"/>
    </location>
</feature>
<dbReference type="Proteomes" id="UP000464233">
    <property type="component" value="Plasmid LMA_pa"/>
</dbReference>
<geneLocation type="plasmid" evidence="2">
    <name>LMA_pa</name>
</geneLocation>
<keyword evidence="1" id="KW-0472">Membrane</keyword>
<dbReference type="EMBL" id="LN846932">
    <property type="protein sequence ID" value="CRI06734.1"/>
    <property type="molecule type" value="Genomic_DNA"/>
</dbReference>
<protein>
    <recommendedName>
        <fullName evidence="4">Immunity protein</fullName>
    </recommendedName>
</protein>
<dbReference type="Pfam" id="PF14373">
    <property type="entry name" value="Imm_superinfect"/>
    <property type="match status" value="1"/>
</dbReference>
<feature type="transmembrane region" description="Helical" evidence="1">
    <location>
        <begin position="36"/>
        <end position="58"/>
    </location>
</feature>
<evidence type="ECO:0000313" key="3">
    <source>
        <dbReference type="Proteomes" id="UP000464233"/>
    </source>
</evidence>
<organism evidence="2 3">
    <name type="scientific">Carnobacterium maltaromaticum</name>
    <name type="common">Carnobacterium piscicola</name>
    <dbReference type="NCBI Taxonomy" id="2751"/>
    <lineage>
        <taxon>Bacteria</taxon>
        <taxon>Bacillati</taxon>
        <taxon>Bacillota</taxon>
        <taxon>Bacilli</taxon>
        <taxon>Lactobacillales</taxon>
        <taxon>Carnobacteriaceae</taxon>
        <taxon>Carnobacterium</taxon>
    </lineage>
</organism>
<gene>
    <name evidence="2" type="ORF">BN424_pa0069</name>
</gene>
<reference evidence="2 3" key="1">
    <citation type="submission" date="2015-04" db="EMBL/GenBank/DDBJ databases">
        <title>Carnobacterium maltaromaticum LMA28 complete chromosome sequence.</title>
        <authorList>
            <person name="Borges F."/>
            <person name="Cailliez-Grimal C."/>
        </authorList>
    </citation>
    <scope>NUCLEOTIDE SEQUENCE [LARGE SCALE GENOMIC DNA]</scope>
    <source>
        <strain evidence="2 3">LMA28</strain>
        <plasmid evidence="3">Chromosome</plasmid>
    </source>
</reference>
<keyword evidence="2" id="KW-0614">Plasmid</keyword>